<dbReference type="PANTHER" id="PTHR36122">
    <property type="entry name" value="NICOTINAMIDE RIBOSIDE TRANSPORTER PNUC"/>
    <property type="match status" value="1"/>
</dbReference>
<evidence type="ECO:0000256" key="3">
    <source>
        <dbReference type="ARBA" id="ARBA00006669"/>
    </source>
</evidence>
<sequence length="193" mass="22708">MQQYIEQNWLEGLGILTTLICVWLNTRQNIWGWLWAVVSSGIYGVIYWQFKLYSDMELQAVFIVLSVYGWYQWLFGGKEKTELPVSKMPYFQWIACTVVFIGFTLVSGYMHGNYSDASLPYMDSSLTAISLIAQWMMARKYVENWLLWISADFFYTGMYFYKGLYGTSILYFLLLLLAIKGYQDWKKSQDSII</sequence>
<dbReference type="Proteomes" id="UP001302949">
    <property type="component" value="Unassembled WGS sequence"/>
</dbReference>
<dbReference type="EMBL" id="JAYFUM010000015">
    <property type="protein sequence ID" value="MEA5140191.1"/>
    <property type="molecule type" value="Genomic_DNA"/>
</dbReference>
<name>A0ABU5QBF9_9BACT</name>
<evidence type="ECO:0000256" key="7">
    <source>
        <dbReference type="ARBA" id="ARBA00022692"/>
    </source>
</evidence>
<keyword evidence="5" id="KW-0813">Transport</keyword>
<protein>
    <recommendedName>
        <fullName evidence="4">Nicotinamide riboside transporter PnuC</fullName>
    </recommendedName>
</protein>
<keyword evidence="7 10" id="KW-0812">Transmembrane</keyword>
<comment type="function">
    <text evidence="1">Required for nicotinamide riboside transport across the inner membrane.</text>
</comment>
<accession>A0ABU5QBF9</accession>
<evidence type="ECO:0000256" key="9">
    <source>
        <dbReference type="ARBA" id="ARBA00023136"/>
    </source>
</evidence>
<feature type="transmembrane region" description="Helical" evidence="10">
    <location>
        <begin position="57"/>
        <end position="75"/>
    </location>
</feature>
<evidence type="ECO:0000256" key="6">
    <source>
        <dbReference type="ARBA" id="ARBA00022475"/>
    </source>
</evidence>
<keyword evidence="9 10" id="KW-0472">Membrane</keyword>
<evidence type="ECO:0000256" key="1">
    <source>
        <dbReference type="ARBA" id="ARBA00002672"/>
    </source>
</evidence>
<evidence type="ECO:0000256" key="4">
    <source>
        <dbReference type="ARBA" id="ARBA00017522"/>
    </source>
</evidence>
<proteinExistence type="inferred from homology"/>
<evidence type="ECO:0000256" key="5">
    <source>
        <dbReference type="ARBA" id="ARBA00022448"/>
    </source>
</evidence>
<dbReference type="RefSeq" id="WP_323297345.1">
    <property type="nucleotide sequence ID" value="NZ_JAYFUM010000015.1"/>
</dbReference>
<feature type="transmembrane region" description="Helical" evidence="10">
    <location>
        <begin position="32"/>
        <end position="50"/>
    </location>
</feature>
<comment type="similarity">
    <text evidence="3">Belongs to the nicotinamide ribonucleoside (NR) uptake permease (TC 4.B.1) family.</text>
</comment>
<dbReference type="PANTHER" id="PTHR36122:SF2">
    <property type="entry name" value="NICOTINAMIDE RIBOSIDE TRANSPORTER PNUC"/>
    <property type="match status" value="1"/>
</dbReference>
<dbReference type="NCBIfam" id="TIGR01528">
    <property type="entry name" value="NMN_trans_PnuC"/>
    <property type="match status" value="1"/>
</dbReference>
<evidence type="ECO:0000313" key="12">
    <source>
        <dbReference type="Proteomes" id="UP001302949"/>
    </source>
</evidence>
<comment type="subcellular location">
    <subcellularLocation>
        <location evidence="2">Cell membrane</location>
        <topology evidence="2">Multi-pass membrane protein</topology>
    </subcellularLocation>
</comment>
<reference evidence="11 12" key="1">
    <citation type="submission" date="2023-12" db="EMBL/GenBank/DDBJ databases">
        <title>Novel species of the genus Arcicella isolated from rivers.</title>
        <authorList>
            <person name="Lu H."/>
        </authorList>
    </citation>
    <scope>NUCLEOTIDE SEQUENCE [LARGE SCALE GENOMIC DNA]</scope>
    <source>
        <strain evidence="11 12">KCTC 23307</strain>
    </source>
</reference>
<evidence type="ECO:0000256" key="8">
    <source>
        <dbReference type="ARBA" id="ARBA00022989"/>
    </source>
</evidence>
<dbReference type="Pfam" id="PF04973">
    <property type="entry name" value="NMN_transporter"/>
    <property type="match status" value="1"/>
</dbReference>
<feature type="transmembrane region" description="Helical" evidence="10">
    <location>
        <begin position="90"/>
        <end position="109"/>
    </location>
</feature>
<dbReference type="InterPro" id="IPR006419">
    <property type="entry name" value="NMN_transpt_PnuC"/>
</dbReference>
<comment type="caution">
    <text evidence="11">The sequence shown here is derived from an EMBL/GenBank/DDBJ whole genome shotgun (WGS) entry which is preliminary data.</text>
</comment>
<evidence type="ECO:0000256" key="2">
    <source>
        <dbReference type="ARBA" id="ARBA00004651"/>
    </source>
</evidence>
<feature type="transmembrane region" description="Helical" evidence="10">
    <location>
        <begin position="158"/>
        <end position="179"/>
    </location>
</feature>
<evidence type="ECO:0000313" key="11">
    <source>
        <dbReference type="EMBL" id="MEA5140191.1"/>
    </source>
</evidence>
<keyword evidence="6" id="KW-1003">Cell membrane</keyword>
<evidence type="ECO:0000256" key="10">
    <source>
        <dbReference type="SAM" id="Phobius"/>
    </source>
</evidence>
<organism evidence="11 12">
    <name type="scientific">Arcicella rigui</name>
    <dbReference type="NCBI Taxonomy" id="797020"/>
    <lineage>
        <taxon>Bacteria</taxon>
        <taxon>Pseudomonadati</taxon>
        <taxon>Bacteroidota</taxon>
        <taxon>Cytophagia</taxon>
        <taxon>Cytophagales</taxon>
        <taxon>Flectobacillaceae</taxon>
        <taxon>Arcicella</taxon>
    </lineage>
</organism>
<gene>
    <name evidence="11" type="primary">pnuC</name>
    <name evidence="11" type="ORF">VB248_13655</name>
</gene>
<keyword evidence="8 10" id="KW-1133">Transmembrane helix</keyword>
<keyword evidence="12" id="KW-1185">Reference proteome</keyword>